<comment type="caution">
    <text evidence="1">The sequence shown here is derived from an EMBL/GenBank/DDBJ whole genome shotgun (WGS) entry which is preliminary data.</text>
</comment>
<reference evidence="1" key="1">
    <citation type="journal article" date="2023" name="IScience">
        <title>Live-bearing cockroach genome reveals convergent evolutionary mechanisms linked to viviparity in insects and beyond.</title>
        <authorList>
            <person name="Fouks B."/>
            <person name="Harrison M.C."/>
            <person name="Mikhailova A.A."/>
            <person name="Marchal E."/>
            <person name="English S."/>
            <person name="Carruthers M."/>
            <person name="Jennings E.C."/>
            <person name="Chiamaka E.L."/>
            <person name="Frigard R.A."/>
            <person name="Pippel M."/>
            <person name="Attardo G.M."/>
            <person name="Benoit J.B."/>
            <person name="Bornberg-Bauer E."/>
            <person name="Tobe S.S."/>
        </authorList>
    </citation>
    <scope>NUCLEOTIDE SEQUENCE</scope>
    <source>
        <strain evidence="1">Stay&amp;Tobe</strain>
    </source>
</reference>
<evidence type="ECO:0000313" key="1">
    <source>
        <dbReference type="EMBL" id="KAJ9580855.1"/>
    </source>
</evidence>
<feature type="non-terminal residue" evidence="1">
    <location>
        <position position="51"/>
    </location>
</feature>
<dbReference type="EMBL" id="JASPKZ010008123">
    <property type="protein sequence ID" value="KAJ9580855.1"/>
    <property type="molecule type" value="Genomic_DNA"/>
</dbReference>
<keyword evidence="2" id="KW-1185">Reference proteome</keyword>
<gene>
    <name evidence="1" type="ORF">L9F63_023967</name>
</gene>
<feature type="non-terminal residue" evidence="1">
    <location>
        <position position="1"/>
    </location>
</feature>
<sequence>VRKKPPRCHLLSVQDDVTLLSHGIYWKIYARELRSMSAITRNIYECIGASL</sequence>
<dbReference type="Proteomes" id="UP001233999">
    <property type="component" value="Unassembled WGS sequence"/>
</dbReference>
<protein>
    <submittedName>
        <fullName evidence="1">Uncharacterized protein</fullName>
    </submittedName>
</protein>
<reference evidence="1" key="2">
    <citation type="submission" date="2023-05" db="EMBL/GenBank/DDBJ databases">
        <authorList>
            <person name="Fouks B."/>
        </authorList>
    </citation>
    <scope>NUCLEOTIDE SEQUENCE</scope>
    <source>
        <strain evidence="1">Stay&amp;Tobe</strain>
        <tissue evidence="1">Testes</tissue>
    </source>
</reference>
<dbReference type="AlphaFoldDB" id="A0AAD8E859"/>
<proteinExistence type="predicted"/>
<name>A0AAD8E859_DIPPU</name>
<evidence type="ECO:0000313" key="2">
    <source>
        <dbReference type="Proteomes" id="UP001233999"/>
    </source>
</evidence>
<organism evidence="1 2">
    <name type="scientific">Diploptera punctata</name>
    <name type="common">Pacific beetle cockroach</name>
    <dbReference type="NCBI Taxonomy" id="6984"/>
    <lineage>
        <taxon>Eukaryota</taxon>
        <taxon>Metazoa</taxon>
        <taxon>Ecdysozoa</taxon>
        <taxon>Arthropoda</taxon>
        <taxon>Hexapoda</taxon>
        <taxon>Insecta</taxon>
        <taxon>Pterygota</taxon>
        <taxon>Neoptera</taxon>
        <taxon>Polyneoptera</taxon>
        <taxon>Dictyoptera</taxon>
        <taxon>Blattodea</taxon>
        <taxon>Blaberoidea</taxon>
        <taxon>Blaberidae</taxon>
        <taxon>Diplopterinae</taxon>
        <taxon>Diploptera</taxon>
    </lineage>
</organism>
<accession>A0AAD8E859</accession>